<name>A0A839Y7G4_9ACTN</name>
<feature type="transmembrane region" description="Helical" evidence="2">
    <location>
        <begin position="195"/>
        <end position="212"/>
    </location>
</feature>
<dbReference type="RefSeq" id="WP_183513639.1">
    <property type="nucleotide sequence ID" value="NZ_JACIBU010000001.1"/>
</dbReference>
<feature type="transmembrane region" description="Helical" evidence="2">
    <location>
        <begin position="164"/>
        <end position="183"/>
    </location>
</feature>
<keyword evidence="2" id="KW-0472">Membrane</keyword>
<reference evidence="3 4" key="1">
    <citation type="submission" date="2020-08" db="EMBL/GenBank/DDBJ databases">
        <title>Sequencing the genomes of 1000 actinobacteria strains.</title>
        <authorList>
            <person name="Klenk H.-P."/>
        </authorList>
    </citation>
    <scope>NUCLEOTIDE SEQUENCE [LARGE SCALE GENOMIC DNA]</scope>
    <source>
        <strain evidence="3 4">DSM 16678</strain>
    </source>
</reference>
<keyword evidence="2" id="KW-0812">Transmembrane</keyword>
<dbReference type="AlphaFoldDB" id="A0A839Y7G4"/>
<feature type="compositionally biased region" description="Basic and acidic residues" evidence="1">
    <location>
        <begin position="125"/>
        <end position="137"/>
    </location>
</feature>
<keyword evidence="2" id="KW-1133">Transmembrane helix</keyword>
<protein>
    <recommendedName>
        <fullName evidence="5">DUF308 domain-containing protein</fullName>
    </recommendedName>
</protein>
<organism evidence="3 4">
    <name type="scientific">Modestobacter versicolor</name>
    <dbReference type="NCBI Taxonomy" id="429133"/>
    <lineage>
        <taxon>Bacteria</taxon>
        <taxon>Bacillati</taxon>
        <taxon>Actinomycetota</taxon>
        <taxon>Actinomycetes</taxon>
        <taxon>Geodermatophilales</taxon>
        <taxon>Geodermatophilaceae</taxon>
        <taxon>Modestobacter</taxon>
    </lineage>
</organism>
<feature type="region of interest" description="Disordered" evidence="1">
    <location>
        <begin position="125"/>
        <end position="160"/>
    </location>
</feature>
<gene>
    <name evidence="3" type="ORF">FHX36_001418</name>
</gene>
<evidence type="ECO:0008006" key="5">
    <source>
        <dbReference type="Google" id="ProtNLM"/>
    </source>
</evidence>
<sequence>MTLPRRGRGRRDNGLDAALWSPVRDVDPRVGEHLLDLLEAAGIAAYLEPSTDTDAYTRTVSLPSPPSDRLYVDRARRLEADALVDQHADAHPAPPSPAAPRGERSDADADAEFARIVAAFEAEHGRTVVSEEPRDDPPPPPAEPSVLDAPEEHYEPPPPPPLPVLAPATVYALLLLVVGVLLVFRPGTVGLTSDVGLVLGVASVAGAVFVLVSRMRERSIDDGDDGAVV</sequence>
<accession>A0A839Y7G4</accession>
<comment type="caution">
    <text evidence="3">The sequence shown here is derived from an EMBL/GenBank/DDBJ whole genome shotgun (WGS) entry which is preliminary data.</text>
</comment>
<evidence type="ECO:0000313" key="3">
    <source>
        <dbReference type="EMBL" id="MBB3675683.1"/>
    </source>
</evidence>
<evidence type="ECO:0000256" key="1">
    <source>
        <dbReference type="SAM" id="MobiDB-lite"/>
    </source>
</evidence>
<dbReference type="Proteomes" id="UP000580718">
    <property type="component" value="Unassembled WGS sequence"/>
</dbReference>
<dbReference type="EMBL" id="JACIBU010000001">
    <property type="protein sequence ID" value="MBB3675683.1"/>
    <property type="molecule type" value="Genomic_DNA"/>
</dbReference>
<evidence type="ECO:0000313" key="4">
    <source>
        <dbReference type="Proteomes" id="UP000580718"/>
    </source>
</evidence>
<evidence type="ECO:0000256" key="2">
    <source>
        <dbReference type="SAM" id="Phobius"/>
    </source>
</evidence>
<feature type="region of interest" description="Disordered" evidence="1">
    <location>
        <begin position="85"/>
        <end position="107"/>
    </location>
</feature>
<proteinExistence type="predicted"/>